<reference evidence="2 3" key="1">
    <citation type="submission" date="2008-12" db="EMBL/GenBank/DDBJ databases">
        <authorList>
            <person name="Fulton L."/>
            <person name="Clifton S."/>
            <person name="Fulton B."/>
            <person name="Xu J."/>
            <person name="Minx P."/>
            <person name="Pepin K.H."/>
            <person name="Johnson M."/>
            <person name="Bhonagiri V."/>
            <person name="Nash W.E."/>
            <person name="Mardis E.R."/>
            <person name="Wilson R.K."/>
        </authorList>
    </citation>
    <scope>NUCLEOTIDE SEQUENCE [LARGE SCALE GENOMIC DNA]</scope>
    <source>
        <strain evidence="2 3">DSM 18228</strain>
    </source>
</reference>
<dbReference type="HOGENOM" id="CLU_1575381_0_0_10"/>
<accession>S0FDV3</accession>
<dbReference type="STRING" id="547042.BACCOPRO_03727"/>
<feature type="compositionally biased region" description="Basic and acidic residues" evidence="1">
    <location>
        <begin position="143"/>
        <end position="154"/>
    </location>
</feature>
<dbReference type="Proteomes" id="UP000014073">
    <property type="component" value="Unassembled WGS sequence"/>
</dbReference>
<proteinExistence type="predicted"/>
<sequence length="172" mass="19892">ALEKTVEDTKKQILEVDMSDCKFGQDEDKMIYFFLLSSLRKEHFEAVGIEEKKPYSYLTDEEKINIIANLTSKQKAIIRRDFLIANFKNAYGNNAIASLLLDFAQKHMPDLLADIKNGHNEVYEKRHQRIEEKKAVLLVQEQAKQEAEQSDKQQSEVGMQTEEQPQEEDIAA</sequence>
<evidence type="ECO:0008006" key="4">
    <source>
        <dbReference type="Google" id="ProtNLM"/>
    </source>
</evidence>
<comment type="caution">
    <text evidence="2">The sequence shown here is derived from an EMBL/GenBank/DDBJ whole genome shotgun (WGS) entry which is preliminary data.</text>
</comment>
<dbReference type="eggNOG" id="COG1475">
    <property type="taxonomic scope" value="Bacteria"/>
</dbReference>
<evidence type="ECO:0000313" key="3">
    <source>
        <dbReference type="Proteomes" id="UP000014073"/>
    </source>
</evidence>
<protein>
    <recommendedName>
        <fullName evidence="4">Chromosome partitioning protein ParB</fullName>
    </recommendedName>
</protein>
<evidence type="ECO:0000313" key="2">
    <source>
        <dbReference type="EMBL" id="EEF78202.1"/>
    </source>
</evidence>
<evidence type="ECO:0000256" key="1">
    <source>
        <dbReference type="SAM" id="MobiDB-lite"/>
    </source>
</evidence>
<feature type="region of interest" description="Disordered" evidence="1">
    <location>
        <begin position="141"/>
        <end position="172"/>
    </location>
</feature>
<organism evidence="2 3">
    <name type="scientific">Phocaeicola coprophilus DSM 18228 = JCM 13818</name>
    <dbReference type="NCBI Taxonomy" id="547042"/>
    <lineage>
        <taxon>Bacteria</taxon>
        <taxon>Pseudomonadati</taxon>
        <taxon>Bacteroidota</taxon>
        <taxon>Bacteroidia</taxon>
        <taxon>Bacteroidales</taxon>
        <taxon>Bacteroidaceae</taxon>
        <taxon>Phocaeicola</taxon>
    </lineage>
</organism>
<feature type="non-terminal residue" evidence="2">
    <location>
        <position position="1"/>
    </location>
</feature>
<gene>
    <name evidence="2" type="ORF">BACCOPRO_03727</name>
</gene>
<dbReference type="EMBL" id="ACBW01000231">
    <property type="protein sequence ID" value="EEF78202.1"/>
    <property type="molecule type" value="Genomic_DNA"/>
</dbReference>
<name>S0FDV3_9BACT</name>
<keyword evidence="3" id="KW-1185">Reference proteome</keyword>
<dbReference type="AlphaFoldDB" id="S0FDV3"/>